<dbReference type="PANTHER" id="PTHR40866:SF1">
    <property type="entry name" value="BED-TYPE DOMAIN-CONTAINING PROTEIN"/>
    <property type="match status" value="1"/>
</dbReference>
<dbReference type="Proteomes" id="UP000266196">
    <property type="component" value="Unassembled WGS sequence"/>
</dbReference>
<protein>
    <recommendedName>
        <fullName evidence="5">HAT C-terminal dimerisation domain-containing protein</fullName>
    </recommendedName>
</protein>
<evidence type="ECO:0000313" key="3">
    <source>
        <dbReference type="Proteomes" id="UP000266196"/>
    </source>
</evidence>
<accession>A0A397EJY5</accession>
<dbReference type="EMBL" id="QUTE01023358">
    <property type="protein sequence ID" value="RHY80547.1"/>
    <property type="molecule type" value="Genomic_DNA"/>
</dbReference>
<dbReference type="Proteomes" id="UP000286510">
    <property type="component" value="Unassembled WGS sequence"/>
</dbReference>
<sequence>MSDMLADHADVIDKVNQLMTKLRFTLPAARLRRLTPLVAKTNNNTRWSSTYSMLKRYNEIKSFLIDINDNNIDVLRLNVVEDREVTTLLTKLEDLNAITLALQSEDCSLLDARQIFDTVIEDYPDAAARLGRSTAIVKNPAFEDGVVKVLLGSKASLTSVEAEAIKALRDSQARQGSEEGAAVPALSLAERALKKKKVMRAPIVYKDCRFLRPTSNMCERFFSATKLAVGDRRCSITPKNFEEQMFLRANIHFWTTEDVQAMMRTLDTLGRNFSTLQSCCLEIIRVCGNNNFKIPHMHKSKRMAQGKLPDVLLCDRDVWADGCAKLGSVDFNCLMRTLQAEVSASLEMMELCNVMEALDVKDNDEDGHSLDVMEILQL</sequence>
<dbReference type="PANTHER" id="PTHR40866">
    <property type="entry name" value="BED-TYPE DOMAIN-CONTAINING PROTEIN"/>
    <property type="match status" value="1"/>
</dbReference>
<name>A0A397EJY5_APHAT</name>
<evidence type="ECO:0000313" key="2">
    <source>
        <dbReference type="EMBL" id="RHZ33545.1"/>
    </source>
</evidence>
<reference evidence="3 4" key="1">
    <citation type="submission" date="2018-08" db="EMBL/GenBank/DDBJ databases">
        <title>Aphanomyces genome sequencing and annotation.</title>
        <authorList>
            <person name="Minardi D."/>
            <person name="Oidtmann B."/>
            <person name="Van Der Giezen M."/>
            <person name="Studholme D.J."/>
        </authorList>
    </citation>
    <scope>NUCLEOTIDE SEQUENCE [LARGE SCALE GENOMIC DNA]</scope>
    <source>
        <strain evidence="1 3">197901</strain>
        <strain evidence="2 4">FDL457</strain>
    </source>
</reference>
<dbReference type="AlphaFoldDB" id="A0A397EJY5"/>
<dbReference type="SUPFAM" id="SSF53098">
    <property type="entry name" value="Ribonuclease H-like"/>
    <property type="match status" value="1"/>
</dbReference>
<evidence type="ECO:0000313" key="4">
    <source>
        <dbReference type="Proteomes" id="UP000286510"/>
    </source>
</evidence>
<evidence type="ECO:0000313" key="1">
    <source>
        <dbReference type="EMBL" id="RHY80547.1"/>
    </source>
</evidence>
<dbReference type="VEuPathDB" id="FungiDB:H257_08119"/>
<proteinExistence type="predicted"/>
<dbReference type="EMBL" id="QUTF01010012">
    <property type="protein sequence ID" value="RHZ33545.1"/>
    <property type="molecule type" value="Genomic_DNA"/>
</dbReference>
<evidence type="ECO:0008006" key="5">
    <source>
        <dbReference type="Google" id="ProtNLM"/>
    </source>
</evidence>
<gene>
    <name evidence="2" type="ORF">DYB26_007592</name>
    <name evidence="1" type="ORF">DYB31_004285</name>
</gene>
<dbReference type="VEuPathDB" id="FungiDB:H257_04208"/>
<comment type="caution">
    <text evidence="1">The sequence shown here is derived from an EMBL/GenBank/DDBJ whole genome shotgun (WGS) entry which is preliminary data.</text>
</comment>
<dbReference type="InterPro" id="IPR012337">
    <property type="entry name" value="RNaseH-like_sf"/>
</dbReference>
<organism evidence="1 3">
    <name type="scientific">Aphanomyces astaci</name>
    <name type="common">Crayfish plague agent</name>
    <dbReference type="NCBI Taxonomy" id="112090"/>
    <lineage>
        <taxon>Eukaryota</taxon>
        <taxon>Sar</taxon>
        <taxon>Stramenopiles</taxon>
        <taxon>Oomycota</taxon>
        <taxon>Saprolegniomycetes</taxon>
        <taxon>Saprolegniales</taxon>
        <taxon>Verrucalvaceae</taxon>
        <taxon>Aphanomyces</taxon>
    </lineage>
</organism>